<keyword evidence="1" id="KW-0472">Membrane</keyword>
<proteinExistence type="predicted"/>
<reference evidence="2 3" key="1">
    <citation type="submission" date="2019-02" db="EMBL/GenBank/DDBJ databases">
        <title>Planctomycetal bacteria perform biofilm scaping via a novel small molecule.</title>
        <authorList>
            <person name="Jeske O."/>
            <person name="Boedeker C."/>
            <person name="Wiegand S."/>
            <person name="Breitling P."/>
            <person name="Kallscheuer N."/>
            <person name="Jogler M."/>
            <person name="Rohde M."/>
            <person name="Petersen J."/>
            <person name="Medema M.H."/>
            <person name="Surup F."/>
            <person name="Jogler C."/>
        </authorList>
    </citation>
    <scope>NUCLEOTIDE SEQUENCE [LARGE SCALE GENOMIC DNA]</scope>
    <source>
        <strain evidence="2 3">Mal15</strain>
    </source>
</reference>
<dbReference type="AlphaFoldDB" id="A0A5B9MGF2"/>
<organism evidence="2 3">
    <name type="scientific">Stieleria maiorica</name>
    <dbReference type="NCBI Taxonomy" id="2795974"/>
    <lineage>
        <taxon>Bacteria</taxon>
        <taxon>Pseudomonadati</taxon>
        <taxon>Planctomycetota</taxon>
        <taxon>Planctomycetia</taxon>
        <taxon>Pirellulales</taxon>
        <taxon>Pirellulaceae</taxon>
        <taxon>Stieleria</taxon>
    </lineage>
</organism>
<feature type="transmembrane region" description="Helical" evidence="1">
    <location>
        <begin position="178"/>
        <end position="196"/>
    </location>
</feature>
<dbReference type="Proteomes" id="UP000321353">
    <property type="component" value="Chromosome"/>
</dbReference>
<accession>A0A5B9MGF2</accession>
<keyword evidence="1" id="KW-1133">Transmembrane helix</keyword>
<feature type="transmembrane region" description="Helical" evidence="1">
    <location>
        <begin position="144"/>
        <end position="166"/>
    </location>
</feature>
<sequence>MNKLTLPIEVMLFELRRSRTLGRIAIWFLLVAFPVAIVTAVHLITQYERGDEYVADEFIEPLGMAMYFLIPEVSCLLGLLLWATPAISTEIEGQTWVYLTLRSSGRRMVLVGKYMTSVVWTLSASLAAVALCTLVVGPTIGSELWWVLTKLVVLSCFVHAALYLLIGTLFYRRTMVAAVAYTVVVEYVVAFIPALVNKFTINYRLRGLLADWMQWEDARSQAENVFGNEPAATHLQLLGVMVVLFLGLALYRVEHTEYPTQQEA</sequence>
<gene>
    <name evidence="2" type="ORF">Mal15_27200</name>
</gene>
<keyword evidence="1" id="KW-0812">Transmembrane</keyword>
<protein>
    <submittedName>
        <fullName evidence="2">ABC-2 family transporter protein</fullName>
    </submittedName>
</protein>
<dbReference type="KEGG" id="smam:Mal15_27200"/>
<evidence type="ECO:0000313" key="3">
    <source>
        <dbReference type="Proteomes" id="UP000321353"/>
    </source>
</evidence>
<dbReference type="RefSeq" id="WP_147868176.1">
    <property type="nucleotide sequence ID" value="NZ_CP036264.1"/>
</dbReference>
<keyword evidence="3" id="KW-1185">Reference proteome</keyword>
<evidence type="ECO:0000313" key="2">
    <source>
        <dbReference type="EMBL" id="QEF98665.1"/>
    </source>
</evidence>
<feature type="transmembrane region" description="Helical" evidence="1">
    <location>
        <begin position="231"/>
        <end position="251"/>
    </location>
</feature>
<feature type="transmembrane region" description="Helical" evidence="1">
    <location>
        <begin position="21"/>
        <end position="44"/>
    </location>
</feature>
<name>A0A5B9MGF2_9BACT</name>
<feature type="transmembrane region" description="Helical" evidence="1">
    <location>
        <begin position="64"/>
        <end position="83"/>
    </location>
</feature>
<evidence type="ECO:0000256" key="1">
    <source>
        <dbReference type="SAM" id="Phobius"/>
    </source>
</evidence>
<feature type="transmembrane region" description="Helical" evidence="1">
    <location>
        <begin position="114"/>
        <end position="138"/>
    </location>
</feature>
<dbReference type="EMBL" id="CP036264">
    <property type="protein sequence ID" value="QEF98665.1"/>
    <property type="molecule type" value="Genomic_DNA"/>
</dbReference>